<name>A0A8S5TAQ9_9CAUD</name>
<protein>
    <recommendedName>
        <fullName evidence="2">DUF6291 domain-containing protein</fullName>
    </recommendedName>
</protein>
<accession>A0A8S5TAQ9</accession>
<dbReference type="Pfam" id="PF19808">
    <property type="entry name" value="DUF6291"/>
    <property type="match status" value="1"/>
</dbReference>
<feature type="domain" description="DUF6291" evidence="2">
    <location>
        <begin position="4"/>
        <end position="53"/>
    </location>
</feature>
<evidence type="ECO:0000259" key="2">
    <source>
        <dbReference type="Pfam" id="PF19808"/>
    </source>
</evidence>
<evidence type="ECO:0000313" key="3">
    <source>
        <dbReference type="EMBL" id="DAF60071.1"/>
    </source>
</evidence>
<feature type="compositionally biased region" description="Basic and acidic residues" evidence="1">
    <location>
        <begin position="44"/>
        <end position="61"/>
    </location>
</feature>
<feature type="compositionally biased region" description="Basic and acidic residues" evidence="1">
    <location>
        <begin position="71"/>
        <end position="82"/>
    </location>
</feature>
<evidence type="ECO:0000256" key="1">
    <source>
        <dbReference type="SAM" id="MobiDB-lite"/>
    </source>
</evidence>
<proteinExistence type="predicted"/>
<feature type="region of interest" description="Disordered" evidence="1">
    <location>
        <begin position="44"/>
        <end position="96"/>
    </location>
</feature>
<dbReference type="EMBL" id="BK032782">
    <property type="protein sequence ID" value="DAF60071.1"/>
    <property type="molecule type" value="Genomic_DNA"/>
</dbReference>
<dbReference type="InterPro" id="IPR046258">
    <property type="entry name" value="DUF6291"/>
</dbReference>
<organism evidence="3">
    <name type="scientific">Siphoviridae sp. ctMCY8</name>
    <dbReference type="NCBI Taxonomy" id="2827854"/>
    <lineage>
        <taxon>Viruses</taxon>
        <taxon>Duplodnaviria</taxon>
        <taxon>Heunggongvirae</taxon>
        <taxon>Uroviricota</taxon>
        <taxon>Caudoviricetes</taxon>
    </lineage>
</organism>
<sequence length="202" mass="22943">MKPKMRAAFYEAIIEYGVTGNKPTLPSNIAGYWPMIKKALDTSKQRYDAGEKGGEASKESRFGSNNKKKKEKENNKERENNKENNTADAASGGATQQDRPNIFAQFAGEDSALLQALQDYDLMRQEKHKELTDTMRRSLCEQLNSEFQPCEWAAVVNQSTMRGWMKFYPLDEPKPQQSQQRPLTAEEEYTRLFNEVCGGGTP</sequence>
<reference evidence="3" key="1">
    <citation type="journal article" date="2021" name="Proc. Natl. Acad. Sci. U.S.A.">
        <title>A Catalog of Tens of Thousands of Viruses from Human Metagenomes Reveals Hidden Associations with Chronic Diseases.</title>
        <authorList>
            <person name="Tisza M.J."/>
            <person name="Buck C.B."/>
        </authorList>
    </citation>
    <scope>NUCLEOTIDE SEQUENCE</scope>
    <source>
        <strain evidence="3">CtMCY8</strain>
    </source>
</reference>